<protein>
    <submittedName>
        <fullName evidence="2">Uncharacterized protein</fullName>
    </submittedName>
</protein>
<dbReference type="AlphaFoldDB" id="A0A448PY50"/>
<evidence type="ECO:0000313" key="3">
    <source>
        <dbReference type="Proteomes" id="UP000268879"/>
    </source>
</evidence>
<name>A0A448PY50_HAEPA</name>
<keyword evidence="1" id="KW-0812">Transmembrane</keyword>
<evidence type="ECO:0000256" key="1">
    <source>
        <dbReference type="SAM" id="Phobius"/>
    </source>
</evidence>
<sequence>MKKYLKAFILFPLIIQIIGTIGLMFANNDADGFQSSAITVFIVAAAPTFLIALWAAFHRYASYHVKAIALISVLIGFCYTVIAGLFYATLVNDMGFGEWLRAGGLEITCLMAAGLALYSVMVLPLLLPKERPL</sequence>
<reference evidence="2 3" key="1">
    <citation type="submission" date="2018-12" db="EMBL/GenBank/DDBJ databases">
        <authorList>
            <consortium name="Pathogen Informatics"/>
        </authorList>
    </citation>
    <scope>NUCLEOTIDE SEQUENCE [LARGE SCALE GENOMIC DNA]</scope>
    <source>
        <strain evidence="2 3">NCTC10665</strain>
    </source>
</reference>
<proteinExistence type="predicted"/>
<feature type="transmembrane region" description="Helical" evidence="1">
    <location>
        <begin position="7"/>
        <end position="26"/>
    </location>
</feature>
<feature type="transmembrane region" description="Helical" evidence="1">
    <location>
        <begin position="38"/>
        <end position="57"/>
    </location>
</feature>
<dbReference type="RefSeq" id="WP_126469915.1">
    <property type="nucleotide sequence ID" value="NZ_LR134481.1"/>
</dbReference>
<dbReference type="Proteomes" id="UP000268879">
    <property type="component" value="Chromosome"/>
</dbReference>
<gene>
    <name evidence="2" type="ORF">NCTC10665_00449</name>
</gene>
<organism evidence="2 3">
    <name type="scientific">Haemophilus parainfluenzae</name>
    <dbReference type="NCBI Taxonomy" id="729"/>
    <lineage>
        <taxon>Bacteria</taxon>
        <taxon>Pseudomonadati</taxon>
        <taxon>Pseudomonadota</taxon>
        <taxon>Gammaproteobacteria</taxon>
        <taxon>Pasteurellales</taxon>
        <taxon>Pasteurellaceae</taxon>
        <taxon>Haemophilus</taxon>
    </lineage>
</organism>
<feature type="transmembrane region" description="Helical" evidence="1">
    <location>
        <begin position="102"/>
        <end position="127"/>
    </location>
</feature>
<keyword evidence="1" id="KW-1133">Transmembrane helix</keyword>
<keyword evidence="1" id="KW-0472">Membrane</keyword>
<evidence type="ECO:0000313" key="2">
    <source>
        <dbReference type="EMBL" id="VEI29543.1"/>
    </source>
</evidence>
<dbReference type="EMBL" id="LR134481">
    <property type="protein sequence ID" value="VEI29543.1"/>
    <property type="molecule type" value="Genomic_DNA"/>
</dbReference>
<accession>A0A448PY50</accession>
<feature type="transmembrane region" description="Helical" evidence="1">
    <location>
        <begin position="69"/>
        <end position="90"/>
    </location>
</feature>